<reference evidence="2 3" key="1">
    <citation type="journal article" date="1992" name="Lakartidningen">
        <title>[Penicillin V and not amoxicillin is the first choice preparation in acute otitis].</title>
        <authorList>
            <person name="Kamme C."/>
            <person name="Lundgren K."/>
            <person name="Prellner K."/>
        </authorList>
    </citation>
    <scope>NUCLEOTIDE SEQUENCE [LARGE SCALE GENOMIC DNA]</scope>
    <source>
        <strain evidence="2 3">W1</strain>
    </source>
</reference>
<dbReference type="EMBL" id="SAXT01000007">
    <property type="protein sequence ID" value="TXJ10982.1"/>
    <property type="molecule type" value="Genomic_DNA"/>
</dbReference>
<feature type="transmembrane region" description="Helical" evidence="1">
    <location>
        <begin position="40"/>
        <end position="60"/>
    </location>
</feature>
<protein>
    <submittedName>
        <fullName evidence="2">Uncharacterized protein</fullName>
    </submittedName>
</protein>
<dbReference type="RefSeq" id="WP_147759117.1">
    <property type="nucleotide sequence ID" value="NZ_SAXT01000007.1"/>
</dbReference>
<keyword evidence="1" id="KW-0812">Transmembrane</keyword>
<proteinExistence type="predicted"/>
<evidence type="ECO:0000313" key="2">
    <source>
        <dbReference type="EMBL" id="TXJ10982.1"/>
    </source>
</evidence>
<comment type="caution">
    <text evidence="2">The sequence shown here is derived from an EMBL/GenBank/DDBJ whole genome shotgun (WGS) entry which is preliminary data.</text>
</comment>
<organism evidence="2 3">
    <name type="scientific">Brachyspira aalborgi</name>
    <dbReference type="NCBI Taxonomy" id="29522"/>
    <lineage>
        <taxon>Bacteria</taxon>
        <taxon>Pseudomonadati</taxon>
        <taxon>Spirochaetota</taxon>
        <taxon>Spirochaetia</taxon>
        <taxon>Brachyspirales</taxon>
        <taxon>Brachyspiraceae</taxon>
        <taxon>Brachyspira</taxon>
    </lineage>
</organism>
<sequence length="124" mass="12870">MAKVTTEEELTNAIKNNEDTIEIEGDLSKKAIRIKATGKVAWVVAIAATIVAVIGILLITTSGGKNLIALGSGTGAVSTLGSNTTIGAIIIAIAIAGGGIGIINKLRKYRIEKVSEKHIILHKK</sequence>
<accession>A0A5C8CH32</accession>
<keyword evidence="1" id="KW-1133">Transmembrane helix</keyword>
<name>A0A5C8CH32_9SPIR</name>
<evidence type="ECO:0000313" key="3">
    <source>
        <dbReference type="Proteomes" id="UP000325116"/>
    </source>
</evidence>
<dbReference type="Proteomes" id="UP000325116">
    <property type="component" value="Unassembled WGS sequence"/>
</dbReference>
<evidence type="ECO:0000256" key="1">
    <source>
        <dbReference type="SAM" id="Phobius"/>
    </source>
</evidence>
<gene>
    <name evidence="2" type="ORF">EPJ80_11690</name>
</gene>
<feature type="transmembrane region" description="Helical" evidence="1">
    <location>
        <begin position="80"/>
        <end position="103"/>
    </location>
</feature>
<dbReference type="AlphaFoldDB" id="A0A5C8CH32"/>
<keyword evidence="1" id="KW-0472">Membrane</keyword>